<dbReference type="InterPro" id="IPR031618">
    <property type="entry name" value="T4SS_TraI"/>
</dbReference>
<feature type="signal peptide" evidence="1">
    <location>
        <begin position="1"/>
        <end position="22"/>
    </location>
</feature>
<dbReference type="OrthoDB" id="7992122at2"/>
<keyword evidence="1" id="KW-0732">Signal</keyword>
<name>A0A8J3E7P6_9GAMM</name>
<reference evidence="2" key="2">
    <citation type="submission" date="2020-09" db="EMBL/GenBank/DDBJ databases">
        <authorList>
            <person name="Sun Q."/>
            <person name="Zhou Y."/>
        </authorList>
    </citation>
    <scope>NUCLEOTIDE SEQUENCE</scope>
    <source>
        <strain evidence="2">CGMCC 1.15758</strain>
    </source>
</reference>
<keyword evidence="3" id="KW-1185">Reference proteome</keyword>
<organism evidence="2 3">
    <name type="scientific">Cysteiniphilum litorale</name>
    <dbReference type="NCBI Taxonomy" id="2056700"/>
    <lineage>
        <taxon>Bacteria</taxon>
        <taxon>Pseudomonadati</taxon>
        <taxon>Pseudomonadota</taxon>
        <taxon>Gammaproteobacteria</taxon>
        <taxon>Thiotrichales</taxon>
        <taxon>Fastidiosibacteraceae</taxon>
        <taxon>Cysteiniphilum</taxon>
    </lineage>
</organism>
<proteinExistence type="predicted"/>
<protein>
    <submittedName>
        <fullName evidence="2">Uncharacterized protein</fullName>
    </submittedName>
</protein>
<reference evidence="2" key="1">
    <citation type="journal article" date="2014" name="Int. J. Syst. Evol. Microbiol.">
        <title>Complete genome sequence of Corynebacterium casei LMG S-19264T (=DSM 44701T), isolated from a smear-ripened cheese.</title>
        <authorList>
            <consortium name="US DOE Joint Genome Institute (JGI-PGF)"/>
            <person name="Walter F."/>
            <person name="Albersmeier A."/>
            <person name="Kalinowski J."/>
            <person name="Ruckert C."/>
        </authorList>
    </citation>
    <scope>NUCLEOTIDE SEQUENCE</scope>
    <source>
        <strain evidence="2">CGMCC 1.15758</strain>
    </source>
</reference>
<accession>A0A8J3E7P6</accession>
<feature type="chain" id="PRO_5035213191" evidence="1">
    <location>
        <begin position="23"/>
        <end position="296"/>
    </location>
</feature>
<comment type="caution">
    <text evidence="2">The sequence shown here is derived from an EMBL/GenBank/DDBJ whole genome shotgun (WGS) entry which is preliminary data.</text>
</comment>
<evidence type="ECO:0000313" key="3">
    <source>
        <dbReference type="Proteomes" id="UP000636949"/>
    </source>
</evidence>
<gene>
    <name evidence="2" type="ORF">GCM10010995_07000</name>
</gene>
<dbReference type="Proteomes" id="UP000636949">
    <property type="component" value="Unassembled WGS sequence"/>
</dbReference>
<dbReference type="EMBL" id="BMJS01000005">
    <property type="protein sequence ID" value="GGF92415.1"/>
    <property type="molecule type" value="Genomic_DNA"/>
</dbReference>
<dbReference type="RefSeq" id="WP_117002066.1">
    <property type="nucleotide sequence ID" value="NZ_BMJS01000005.1"/>
</dbReference>
<evidence type="ECO:0000256" key="1">
    <source>
        <dbReference type="SAM" id="SignalP"/>
    </source>
</evidence>
<dbReference type="Pfam" id="PF16932">
    <property type="entry name" value="T4SS_TraI"/>
    <property type="match status" value="1"/>
</dbReference>
<sequence>MRFYGKYYLLVSSALFFSQSFAQTNDLYNTTVLHDNGQTQISSNAYSVMLNASSSGNQENLPSARDMGIKSNALRSGQQYGYADQLQYLQKRILKEANALDKIFNFTWLLSYASGGSPVVNVLPPVILKSNNYVQGDYQGKSISISDQYYQLYANARLVTVVPSWRSYLIHPVSAPEKIASWLLPHDSGEQAVWKEAFNTGWGLGVKQANQEMNYRISLLNRDFNGMLTYLRLYAEDKVSSPFIAYSQNSVSANNNRTEMSVNNHVYRITTPAQLNSNPNEWAFKPQQELMSIKQY</sequence>
<evidence type="ECO:0000313" key="2">
    <source>
        <dbReference type="EMBL" id="GGF92415.1"/>
    </source>
</evidence>
<dbReference type="AlphaFoldDB" id="A0A8J3E7P6"/>